<dbReference type="eggNOG" id="COG3401">
    <property type="taxonomic scope" value="Bacteria"/>
</dbReference>
<dbReference type="KEGG" id="dge:Dgeo_2670"/>
<dbReference type="InterPro" id="IPR013222">
    <property type="entry name" value="Glyco_hyd_98_carb-bd"/>
</dbReference>
<feature type="chain" id="PRO_5004191748" evidence="2">
    <location>
        <begin position="30"/>
        <end position="812"/>
    </location>
</feature>
<dbReference type="Gene3D" id="2.60.120.1060">
    <property type="entry name" value="NPCBM/NEW2 domain"/>
    <property type="match status" value="1"/>
</dbReference>
<feature type="compositionally biased region" description="Basic and acidic residues" evidence="1">
    <location>
        <begin position="80"/>
        <end position="92"/>
    </location>
</feature>
<evidence type="ECO:0000313" key="4">
    <source>
        <dbReference type="EMBL" id="ABF44103.1"/>
    </source>
</evidence>
<dbReference type="Pfam" id="PF24681">
    <property type="entry name" value="Kelch_KLHDC2_KLHL20_DRC7"/>
    <property type="match status" value="1"/>
</dbReference>
<sequence>MKDARAFVGTWCLAGRVAAALLLVGCAQTASQRTQEDFVYDGSDYRWRSDVEPGTLSIDPGDNTLSFEPWISATSGFGPIERDRSNGEKQGGDGHPLTLGGQTFARGFGVHADSDMTFSLAGRCQAFSALVGVDDEVGERGSVVFQVFADGTKVYDSGVQRGSDGPQALNVDVTGKDELRLVVTDAGDGLFYDHADWAQPMLHGCTAASPVPGDRTLAVGPTELIYSGVVGRTSTPQTMTVRNTGGGPLRIDKITLGGEDAQAFRLVNQPAWPLTLQPGERLEVPVVFAPGRVGVQQAQVRVESGAAPREVKLYGLSARGEEGDLEPPLQQVVQTLGYTINVGSSGLILGTRPTPIGDEVLAPLFQKAGPGPVTLRPVARYSPNAAVPFGYYTPGVAGPTLHQVAVLAPGAYQTLNPPIQPGGAGSFEPGDASFGLYTGSTSYAQHNSYTQDALNTATITHAARIYPLRDRAGQPLPNSFLVAFEPALNGDYQDYVFVIGNVKPAPVPAGTTITWRTAANSPLEVYEAQGADVDGRLYVFGGFFNGLHATARAYAYDPATDRWSAVASMPEPLTHGAVAVDGQTVYVAGGFVGDHPGPQTNHVWKYDTVRNTWSPAPSLPGARGGGALVRVGRELHFFGGTEREPGNTQLYRRDSADHWVLNLDGGRSWTSAAPLPNPRNHMAGVALGGRIYAIGGQHLGDEQNGNQRSVEMYDPATDTWTPRADLPRPLGHTSASTVVWNGRIVVVGGVTQRSAEVANIVEYDPDTNAWTELTPLPAPRQSPVAGIINNRLVVTTGWQPDSARTTTWIGTR</sequence>
<dbReference type="InterPro" id="IPR011043">
    <property type="entry name" value="Gal_Oxase/kelch_b-propeller"/>
</dbReference>
<dbReference type="NCBIfam" id="NF012200">
    <property type="entry name" value="choice_anch_D"/>
    <property type="match status" value="1"/>
</dbReference>
<dbReference type="AlphaFoldDB" id="Q1J331"/>
<dbReference type="InterPro" id="IPR038637">
    <property type="entry name" value="NPCBM_sf"/>
</dbReference>
<keyword evidence="4" id="KW-0614">Plasmid</keyword>
<dbReference type="GO" id="GO:0016787">
    <property type="term" value="F:hydrolase activity"/>
    <property type="evidence" value="ECO:0007669"/>
    <property type="project" value="UniProtKB-KW"/>
</dbReference>
<feature type="region of interest" description="Disordered" evidence="1">
    <location>
        <begin position="77"/>
        <end position="96"/>
    </location>
</feature>
<dbReference type="CAZy" id="CBM51">
    <property type="family name" value="Carbohydrate-Binding Module Family 51"/>
</dbReference>
<dbReference type="SMART" id="SM00612">
    <property type="entry name" value="Kelch"/>
    <property type="match status" value="4"/>
</dbReference>
<dbReference type="eggNOG" id="COG3055">
    <property type="taxonomic scope" value="Bacteria"/>
</dbReference>
<dbReference type="InterPro" id="IPR015915">
    <property type="entry name" value="Kelch-typ_b-propeller"/>
</dbReference>
<dbReference type="SUPFAM" id="SSF49785">
    <property type="entry name" value="Galactose-binding domain-like"/>
    <property type="match status" value="1"/>
</dbReference>
<dbReference type="PANTHER" id="PTHR46773:SF5">
    <property type="entry name" value="OS04G0487100 PROTEIN"/>
    <property type="match status" value="1"/>
</dbReference>
<protein>
    <submittedName>
        <fullName evidence="4">Glycosyl hydrolase family 98, putative carbohydrate binding module</fullName>
    </submittedName>
</protein>
<dbReference type="Pfam" id="PF08305">
    <property type="entry name" value="NPCBM"/>
    <property type="match status" value="1"/>
</dbReference>
<dbReference type="Gene3D" id="2.120.10.80">
    <property type="entry name" value="Kelch-type beta propeller"/>
    <property type="match status" value="2"/>
</dbReference>
<feature type="domain" description="Glycosyl hydrolase family 98 putative carbohydrate-binding module" evidence="3">
    <location>
        <begin position="59"/>
        <end position="204"/>
    </location>
</feature>
<dbReference type="Gene3D" id="2.60.40.10">
    <property type="entry name" value="Immunoglobulins"/>
    <property type="match status" value="1"/>
</dbReference>
<name>Q1J331_DEIGD</name>
<evidence type="ECO:0000256" key="2">
    <source>
        <dbReference type="SAM" id="SignalP"/>
    </source>
</evidence>
<evidence type="ECO:0000256" key="1">
    <source>
        <dbReference type="SAM" id="MobiDB-lite"/>
    </source>
</evidence>
<evidence type="ECO:0000259" key="3">
    <source>
        <dbReference type="SMART" id="SM00776"/>
    </source>
</evidence>
<dbReference type="InterPro" id="IPR006652">
    <property type="entry name" value="Kelch_1"/>
</dbReference>
<dbReference type="SMART" id="SM00776">
    <property type="entry name" value="NPCBM"/>
    <property type="match status" value="1"/>
</dbReference>
<dbReference type="EMBL" id="CP000358">
    <property type="protein sequence ID" value="ABF44103.1"/>
    <property type="molecule type" value="Genomic_DNA"/>
</dbReference>
<reference evidence="4" key="1">
    <citation type="submission" date="2006-04" db="EMBL/GenBank/DDBJ databases">
        <title>Complete sequence of plasmid1 pDGEO01 of Deinococcus geothermalis DSM 11300.</title>
        <authorList>
            <consortium name="US DOE Joint Genome Institute"/>
            <person name="Copeland A."/>
            <person name="Lucas S."/>
            <person name="Lapidus A."/>
            <person name="Barry K."/>
            <person name="Detter J.C."/>
            <person name="Glavina del Rio T."/>
            <person name="Hammon N."/>
            <person name="Israni S."/>
            <person name="Dalin E."/>
            <person name="Tice H."/>
            <person name="Pitluck S."/>
            <person name="Brettin T."/>
            <person name="Bruce D."/>
            <person name="Han C."/>
            <person name="Tapia R."/>
            <person name="Saunders E."/>
            <person name="Gilna P."/>
            <person name="Schmutz J."/>
            <person name="Larimer F."/>
            <person name="Land M."/>
            <person name="Hauser L."/>
            <person name="Kyrpides N."/>
            <person name="Kim E."/>
            <person name="Daly M.J."/>
            <person name="Fredrickson J.K."/>
            <person name="Makarova K.S."/>
            <person name="Gaidamakova E.K."/>
            <person name="Zhai M."/>
            <person name="Richardson P."/>
        </authorList>
    </citation>
    <scope>NUCLEOTIDE SEQUENCE</scope>
    <source>
        <strain evidence="4">DSM 11300</strain>
        <plasmid evidence="4">pDGEO01</plasmid>
    </source>
</reference>
<organism evidence="4 5">
    <name type="scientific">Deinococcus geothermalis (strain DSM 11300 / CIP 105573 / AG-3a)</name>
    <dbReference type="NCBI Taxonomy" id="319795"/>
    <lineage>
        <taxon>Bacteria</taxon>
        <taxon>Thermotogati</taxon>
        <taxon>Deinococcota</taxon>
        <taxon>Deinococci</taxon>
        <taxon>Deinococcales</taxon>
        <taxon>Deinococcaceae</taxon>
        <taxon>Deinococcus</taxon>
    </lineage>
</organism>
<dbReference type="Pfam" id="PF01344">
    <property type="entry name" value="Kelch_1"/>
    <property type="match status" value="1"/>
</dbReference>
<dbReference type="InterPro" id="IPR008979">
    <property type="entry name" value="Galactose-bd-like_sf"/>
</dbReference>
<keyword evidence="4" id="KW-0378">Hydrolase</keyword>
<dbReference type="RefSeq" id="WP_011525900.1">
    <property type="nucleotide sequence ID" value="NC_008010.2"/>
</dbReference>
<dbReference type="InterPro" id="IPR053256">
    <property type="entry name" value="Kelch_repeat-containing"/>
</dbReference>
<geneLocation type="plasmid" evidence="4 5">
    <name>pDGEO01</name>
</geneLocation>
<dbReference type="InterPro" id="IPR013783">
    <property type="entry name" value="Ig-like_fold"/>
</dbReference>
<gene>
    <name evidence="4" type="ordered locus">Dgeo_2670</name>
</gene>
<dbReference type="PANTHER" id="PTHR46773">
    <property type="match status" value="1"/>
</dbReference>
<keyword evidence="5" id="KW-1185">Reference proteome</keyword>
<proteinExistence type="predicted"/>
<dbReference type="HOGENOM" id="CLU_347409_0_0_0"/>
<evidence type="ECO:0000313" key="5">
    <source>
        <dbReference type="Proteomes" id="UP000002431"/>
    </source>
</evidence>
<accession>Q1J331</accession>
<keyword evidence="2" id="KW-0732">Signal</keyword>
<dbReference type="SUPFAM" id="SSF50965">
    <property type="entry name" value="Galactose oxidase, central domain"/>
    <property type="match status" value="1"/>
</dbReference>
<dbReference type="Proteomes" id="UP000002431">
    <property type="component" value="Plasmid pDGEO01"/>
</dbReference>
<dbReference type="eggNOG" id="COG3345">
    <property type="taxonomic scope" value="Bacteria"/>
</dbReference>
<feature type="signal peptide" evidence="2">
    <location>
        <begin position="1"/>
        <end position="29"/>
    </location>
</feature>